<evidence type="ECO:0000313" key="15">
    <source>
        <dbReference type="Proteomes" id="UP000198771"/>
    </source>
</evidence>
<dbReference type="EC" id="1.1.1.22" evidence="3 9"/>
<dbReference type="Gene3D" id="1.20.5.100">
    <property type="entry name" value="Cytochrome c1, transmembrane anchor, C-terminal"/>
    <property type="match status" value="1"/>
</dbReference>
<comment type="similarity">
    <text evidence="2 9">Belongs to the UDP-glucose/GDP-mannose dehydrogenase family.</text>
</comment>
<dbReference type="Pfam" id="PF03721">
    <property type="entry name" value="UDPG_MGDP_dh_N"/>
    <property type="match status" value="1"/>
</dbReference>
<reference evidence="14 15" key="1">
    <citation type="submission" date="2016-10" db="EMBL/GenBank/DDBJ databases">
        <authorList>
            <person name="de Groot N.N."/>
        </authorList>
    </citation>
    <scope>NUCLEOTIDE SEQUENCE [LARGE SCALE GENOMIC DNA]</scope>
    <source>
        <strain evidence="14 15">ASO4-2</strain>
    </source>
</reference>
<dbReference type="Proteomes" id="UP000198771">
    <property type="component" value="Unassembled WGS sequence"/>
</dbReference>
<dbReference type="GO" id="GO:0003979">
    <property type="term" value="F:UDP-glucose 6-dehydrogenase activity"/>
    <property type="evidence" value="ECO:0007669"/>
    <property type="project" value="UniProtKB-EC"/>
</dbReference>
<dbReference type="InterPro" id="IPR017476">
    <property type="entry name" value="UDP-Glc/GDP-Man"/>
</dbReference>
<feature type="binding site" evidence="12">
    <location>
        <position position="121"/>
    </location>
    <ligand>
        <name>NAD(+)</name>
        <dbReference type="ChEBI" id="CHEBI:57540"/>
    </ligand>
</feature>
<evidence type="ECO:0000256" key="8">
    <source>
        <dbReference type="ARBA" id="ARBA00053241"/>
    </source>
</evidence>
<dbReference type="PIRSF" id="PIRSF500134">
    <property type="entry name" value="UDPglc_DH_bac"/>
    <property type="match status" value="1"/>
</dbReference>
<dbReference type="InterPro" id="IPR036220">
    <property type="entry name" value="UDP-Glc/GDP-Man_DH_C_sf"/>
</dbReference>
<dbReference type="GO" id="GO:0000271">
    <property type="term" value="P:polysaccharide biosynthetic process"/>
    <property type="evidence" value="ECO:0007669"/>
    <property type="project" value="InterPro"/>
</dbReference>
<feature type="domain" description="UDP-glucose/GDP-mannose dehydrogenase C-terminal" evidence="13">
    <location>
        <begin position="322"/>
        <end position="426"/>
    </location>
</feature>
<dbReference type="InterPro" id="IPR014026">
    <property type="entry name" value="UDP-Glc/GDP-Man_DH_dimer"/>
</dbReference>
<feature type="binding site" evidence="12">
    <location>
        <position position="158"/>
    </location>
    <ligand>
        <name>NAD(+)</name>
        <dbReference type="ChEBI" id="CHEBI:57540"/>
    </ligand>
</feature>
<feature type="binding site" evidence="11">
    <location>
        <begin position="255"/>
        <end position="259"/>
    </location>
    <ligand>
        <name>substrate</name>
    </ligand>
</feature>
<dbReference type="NCBIfam" id="TIGR03026">
    <property type="entry name" value="NDP-sugDHase"/>
    <property type="match status" value="1"/>
</dbReference>
<dbReference type="PANTHER" id="PTHR43750">
    <property type="entry name" value="UDP-GLUCOSE 6-DEHYDROGENASE TUAD"/>
    <property type="match status" value="1"/>
</dbReference>
<feature type="active site" description="Nucleophile" evidence="10">
    <location>
        <position position="266"/>
    </location>
</feature>
<proteinExistence type="inferred from homology"/>
<feature type="binding site" evidence="12">
    <location>
        <position position="269"/>
    </location>
    <ligand>
        <name>NAD(+)</name>
        <dbReference type="ChEBI" id="CHEBI:57540"/>
    </ligand>
</feature>
<evidence type="ECO:0000256" key="7">
    <source>
        <dbReference type="ARBA" id="ARBA00047473"/>
    </source>
</evidence>
<dbReference type="UniPathway" id="UPA00038">
    <property type="reaction ID" value="UER00491"/>
</dbReference>
<dbReference type="InterPro" id="IPR001732">
    <property type="entry name" value="UDP-Glc/GDP-Man_DH_N"/>
</dbReference>
<evidence type="ECO:0000256" key="3">
    <source>
        <dbReference type="ARBA" id="ARBA00012954"/>
    </source>
</evidence>
<protein>
    <recommendedName>
        <fullName evidence="4 9">UDP-glucose 6-dehydrogenase</fullName>
        <ecNumber evidence="3 9">1.1.1.22</ecNumber>
    </recommendedName>
</protein>
<gene>
    <name evidence="14" type="ORF">SAMN05660653_02353</name>
</gene>
<evidence type="ECO:0000256" key="2">
    <source>
        <dbReference type="ARBA" id="ARBA00006601"/>
    </source>
</evidence>
<comment type="function">
    <text evidence="8">Catalyzes the conversion of UDP-glucose into UDP-glucuronate, one of the precursors of teichuronic acid.</text>
</comment>
<organism evidence="14 15">
    <name type="scientific">Desulfonatronum thiosulfatophilum</name>
    <dbReference type="NCBI Taxonomy" id="617002"/>
    <lineage>
        <taxon>Bacteria</taxon>
        <taxon>Pseudomonadati</taxon>
        <taxon>Thermodesulfobacteriota</taxon>
        <taxon>Desulfovibrionia</taxon>
        <taxon>Desulfovibrionales</taxon>
        <taxon>Desulfonatronaceae</taxon>
        <taxon>Desulfonatronum</taxon>
    </lineage>
</organism>
<dbReference type="AlphaFoldDB" id="A0A1G6DRQ7"/>
<dbReference type="PANTHER" id="PTHR43750:SF3">
    <property type="entry name" value="UDP-GLUCOSE 6-DEHYDROGENASE TUAD"/>
    <property type="match status" value="1"/>
</dbReference>
<dbReference type="GO" id="GO:0006065">
    <property type="term" value="P:UDP-glucuronate biosynthetic process"/>
    <property type="evidence" value="ECO:0007669"/>
    <property type="project" value="UniProtKB-UniPathway"/>
</dbReference>
<dbReference type="RefSeq" id="WP_092121844.1">
    <property type="nucleotide sequence ID" value="NZ_FMXO01000013.1"/>
</dbReference>
<dbReference type="SUPFAM" id="SSF48179">
    <property type="entry name" value="6-phosphogluconate dehydrogenase C-terminal domain-like"/>
    <property type="match status" value="1"/>
</dbReference>
<dbReference type="SUPFAM" id="SSF52413">
    <property type="entry name" value="UDP-glucose/GDP-mannose dehydrogenase C-terminal domain"/>
    <property type="match status" value="1"/>
</dbReference>
<feature type="binding site" evidence="11">
    <location>
        <position position="329"/>
    </location>
    <ligand>
        <name>substrate</name>
    </ligand>
</feature>
<dbReference type="InterPro" id="IPR028357">
    <property type="entry name" value="UDPglc_DH_bac"/>
</dbReference>
<evidence type="ECO:0000256" key="10">
    <source>
        <dbReference type="PIRSR" id="PIRSR500134-1"/>
    </source>
</evidence>
<evidence type="ECO:0000256" key="11">
    <source>
        <dbReference type="PIRSR" id="PIRSR500134-2"/>
    </source>
</evidence>
<dbReference type="InterPro" id="IPR014027">
    <property type="entry name" value="UDP-Glc/GDP-Man_DH_C"/>
</dbReference>
<dbReference type="InterPro" id="IPR036291">
    <property type="entry name" value="NAD(P)-bd_dom_sf"/>
</dbReference>
<comment type="catalytic activity">
    <reaction evidence="7 9">
        <text>UDP-alpha-D-glucose + 2 NAD(+) + H2O = UDP-alpha-D-glucuronate + 2 NADH + 3 H(+)</text>
        <dbReference type="Rhea" id="RHEA:23596"/>
        <dbReference type="ChEBI" id="CHEBI:15377"/>
        <dbReference type="ChEBI" id="CHEBI:15378"/>
        <dbReference type="ChEBI" id="CHEBI:57540"/>
        <dbReference type="ChEBI" id="CHEBI:57945"/>
        <dbReference type="ChEBI" id="CHEBI:58052"/>
        <dbReference type="ChEBI" id="CHEBI:58885"/>
        <dbReference type="EC" id="1.1.1.22"/>
    </reaction>
</comment>
<keyword evidence="15" id="KW-1185">Reference proteome</keyword>
<feature type="binding site" evidence="11">
    <location>
        <begin position="155"/>
        <end position="158"/>
    </location>
    <ligand>
        <name>substrate</name>
    </ligand>
</feature>
<evidence type="ECO:0000313" key="14">
    <source>
        <dbReference type="EMBL" id="SDB47897.1"/>
    </source>
</evidence>
<feature type="binding site" evidence="11">
    <location>
        <position position="263"/>
    </location>
    <ligand>
        <name>substrate</name>
    </ligand>
</feature>
<evidence type="ECO:0000256" key="6">
    <source>
        <dbReference type="ARBA" id="ARBA00023027"/>
    </source>
</evidence>
<keyword evidence="6 9" id="KW-0520">NAD</keyword>
<feature type="binding site" evidence="12">
    <location>
        <position position="336"/>
    </location>
    <ligand>
        <name>NAD(+)</name>
        <dbReference type="ChEBI" id="CHEBI:57540"/>
    </ligand>
</feature>
<evidence type="ECO:0000256" key="4">
    <source>
        <dbReference type="ARBA" id="ARBA00015132"/>
    </source>
</evidence>
<feature type="binding site" evidence="12">
    <location>
        <position position="30"/>
    </location>
    <ligand>
        <name>NAD(+)</name>
        <dbReference type="ChEBI" id="CHEBI:57540"/>
    </ligand>
</feature>
<name>A0A1G6DRQ7_9BACT</name>
<dbReference type="OrthoDB" id="9803238at2"/>
<feature type="binding site" evidence="12">
    <location>
        <position position="86"/>
    </location>
    <ligand>
        <name>NAD(+)</name>
        <dbReference type="ChEBI" id="CHEBI:57540"/>
    </ligand>
</feature>
<dbReference type="Gene3D" id="3.40.50.720">
    <property type="entry name" value="NAD(P)-binding Rossmann-like Domain"/>
    <property type="match status" value="2"/>
</dbReference>
<comment type="pathway">
    <text evidence="1">Nucleotide-sugar biosynthesis; UDP-alpha-D-glucuronate biosynthesis; UDP-alpha-D-glucuronate from UDP-alpha-D-glucose: step 1/1.</text>
</comment>
<dbReference type="PIRSF" id="PIRSF000124">
    <property type="entry name" value="UDPglc_GDPman_dh"/>
    <property type="match status" value="1"/>
</dbReference>
<dbReference type="InterPro" id="IPR008927">
    <property type="entry name" value="6-PGluconate_DH-like_C_sf"/>
</dbReference>
<feature type="binding site" evidence="11">
    <location>
        <position position="210"/>
    </location>
    <ligand>
        <name>substrate</name>
    </ligand>
</feature>
<dbReference type="SUPFAM" id="SSF51735">
    <property type="entry name" value="NAD(P)-binding Rossmann-fold domains"/>
    <property type="match status" value="1"/>
</dbReference>
<dbReference type="Pfam" id="PF00984">
    <property type="entry name" value="UDPG_MGDP_dh"/>
    <property type="match status" value="1"/>
</dbReference>
<evidence type="ECO:0000259" key="13">
    <source>
        <dbReference type="SMART" id="SM00984"/>
    </source>
</evidence>
<sequence>MNLCIVGTGYVGLVTAACFAEMGNNVVCVDVNQEIVEALNRGSIHIFEPGLEEIVQRNAEQGRLRFTTDLNEGLESSLFVMICVGTPSKPDGSCDLCYVHQVARDVGKNMTDYKVVVNKSTVPVGTADKVRALILEEQEARGVNIEFDVVSNPEFLKEGDAINDFMKPDRVVVGTDNVRVAELLKALYAPFARSRDKMIVMGVRSSEMTKYAANCMLATKISFINEIANICERVGADVNDVRQGIGSDQRIGRHFIYPGLGYGGSCFPKDVRALIDTAVSNGYEPSVLKAVDGLNMRQKRLLVDKITAYFADRGGIEGKTLALWGIAFKPNTDDIREAPALELIAELTAAGMRVQAFDPAAGDKAKEALTENSLVSIHPAQYDVLEGADVLAVATEWNQFRNPDFGRIKKTLKQPVIFDGRNLYGAEFLRRYELEYHCIGRVANASQVG</sequence>
<dbReference type="GO" id="GO:0051287">
    <property type="term" value="F:NAD binding"/>
    <property type="evidence" value="ECO:0007669"/>
    <property type="project" value="InterPro"/>
</dbReference>
<evidence type="ECO:0000256" key="1">
    <source>
        <dbReference type="ARBA" id="ARBA00004701"/>
    </source>
</evidence>
<evidence type="ECO:0000256" key="5">
    <source>
        <dbReference type="ARBA" id="ARBA00023002"/>
    </source>
</evidence>
<dbReference type="STRING" id="617002.SAMN05660653_02353"/>
<keyword evidence="5 9" id="KW-0560">Oxidoreductase</keyword>
<dbReference type="SMART" id="SM00984">
    <property type="entry name" value="UDPG_MGDP_dh_C"/>
    <property type="match status" value="1"/>
</dbReference>
<evidence type="ECO:0000256" key="12">
    <source>
        <dbReference type="PIRSR" id="PIRSR500134-3"/>
    </source>
</evidence>
<accession>A0A1G6DRQ7</accession>
<dbReference type="FunFam" id="1.20.5.100:FF:000001">
    <property type="entry name" value="UDP-glucose 6-dehydrogenase"/>
    <property type="match status" value="1"/>
</dbReference>
<dbReference type="Pfam" id="PF03720">
    <property type="entry name" value="UDPG_MGDP_dh_C"/>
    <property type="match status" value="1"/>
</dbReference>
<dbReference type="EMBL" id="FMXO01000013">
    <property type="protein sequence ID" value="SDB47897.1"/>
    <property type="molecule type" value="Genomic_DNA"/>
</dbReference>
<evidence type="ECO:0000256" key="9">
    <source>
        <dbReference type="PIRNR" id="PIRNR000124"/>
    </source>
</evidence>